<dbReference type="AlphaFoldDB" id="A0A067LW99"/>
<proteinExistence type="inferred from homology"/>
<comment type="similarity">
    <text evidence="1 10">Belongs to the eukaryotic-type primase small subunit family.</text>
</comment>
<keyword evidence="4 10" id="KW-0808">Transferase</keyword>
<protein>
    <recommendedName>
        <fullName evidence="10">DNA primase</fullName>
        <ecNumber evidence="10">2.7.7.-</ecNumber>
    </recommendedName>
</protein>
<keyword evidence="5" id="KW-0548">Nucleotidyltransferase</keyword>
<keyword evidence="9" id="KW-0804">Transcription</keyword>
<evidence type="ECO:0000256" key="9">
    <source>
        <dbReference type="ARBA" id="ARBA00023163"/>
    </source>
</evidence>
<dbReference type="STRING" id="930990.A0A067LW99"/>
<organism evidence="11 12">
    <name type="scientific">Botryobasidium botryosum (strain FD-172 SS1)</name>
    <dbReference type="NCBI Taxonomy" id="930990"/>
    <lineage>
        <taxon>Eukaryota</taxon>
        <taxon>Fungi</taxon>
        <taxon>Dikarya</taxon>
        <taxon>Basidiomycota</taxon>
        <taxon>Agaricomycotina</taxon>
        <taxon>Agaricomycetes</taxon>
        <taxon>Cantharellales</taxon>
        <taxon>Botryobasidiaceae</taxon>
        <taxon>Botryobasidium</taxon>
    </lineage>
</organism>
<dbReference type="NCBIfam" id="TIGR00335">
    <property type="entry name" value="primase_sml"/>
    <property type="match status" value="1"/>
</dbReference>
<keyword evidence="6 10" id="KW-0235">DNA replication</keyword>
<dbReference type="InterPro" id="IPR014052">
    <property type="entry name" value="DNA_primase_ssu_euk/arc"/>
</dbReference>
<dbReference type="EMBL" id="KL198130">
    <property type="protein sequence ID" value="KDQ06575.1"/>
    <property type="molecule type" value="Genomic_DNA"/>
</dbReference>
<dbReference type="Pfam" id="PF01896">
    <property type="entry name" value="DNA_primase_S"/>
    <property type="match status" value="1"/>
</dbReference>
<dbReference type="GO" id="GO:0046872">
    <property type="term" value="F:metal ion binding"/>
    <property type="evidence" value="ECO:0007669"/>
    <property type="project" value="UniProtKB-KW"/>
</dbReference>
<dbReference type="Gene3D" id="3.90.920.10">
    <property type="entry name" value="DNA primase, PRIM domain"/>
    <property type="match status" value="1"/>
</dbReference>
<sequence length="418" mass="48168">MSAKDTECSPDVTLAFYRRLYPFKSIFTWLNHQNPPTKLFTHREFAFTLLGDVYLRYNSFNNADDLKREVCRLNPTRFEVGPVYSARPRDKKTMRAATFTPLLRELVFDIDMTDYDEVRTCCTGKGICSRCWAFIAAAVKILDRILREDFDFKHLLWVYSGRRGIHCWISDQSALALSDDSRRAIVHYIEVIKGGKEMTKKVNVRLVHRNGSVGGLHPMLADSLSYLRTVFGELILKDQDCFEENKGWETLLELLPNKKINEKLRKQWEADLFRASDLKWQDLISEVSALGKDSAEQNLMMAALEDVVLQYTYPRIDSEVSKHRNHLLKAPFCVHPATGRVCVPIDPARVSDFDPEKVPTVGQLLRELDGVAAQNGEPHHSDWTKTSLKPYVDMLDQHVAKLMKVVREQNRAEAERQF</sequence>
<dbReference type="GO" id="GO:0005658">
    <property type="term" value="C:alpha DNA polymerase:primase complex"/>
    <property type="evidence" value="ECO:0007669"/>
    <property type="project" value="UniProtKB-ARBA"/>
</dbReference>
<keyword evidence="3 10" id="KW-0639">Primosome</keyword>
<evidence type="ECO:0000256" key="10">
    <source>
        <dbReference type="RuleBase" id="RU003514"/>
    </source>
</evidence>
<dbReference type="Proteomes" id="UP000027195">
    <property type="component" value="Unassembled WGS sequence"/>
</dbReference>
<dbReference type="CDD" id="cd04860">
    <property type="entry name" value="AE_Prim_S"/>
    <property type="match status" value="1"/>
</dbReference>
<evidence type="ECO:0000313" key="11">
    <source>
        <dbReference type="EMBL" id="KDQ06575.1"/>
    </source>
</evidence>
<accession>A0A067LW99</accession>
<gene>
    <name evidence="11" type="ORF">BOTBODRAFT_70886</name>
</gene>
<dbReference type="FunFam" id="3.90.920.10:FF:000003">
    <property type="entry name" value="DNA primase"/>
    <property type="match status" value="1"/>
</dbReference>
<evidence type="ECO:0000256" key="1">
    <source>
        <dbReference type="ARBA" id="ARBA00009762"/>
    </source>
</evidence>
<dbReference type="GO" id="GO:0006269">
    <property type="term" value="P:DNA replication, synthesis of primer"/>
    <property type="evidence" value="ECO:0007669"/>
    <property type="project" value="UniProtKB-KW"/>
</dbReference>
<dbReference type="FunCoup" id="A0A067LW99">
    <property type="interactions" value="91"/>
</dbReference>
<evidence type="ECO:0000256" key="7">
    <source>
        <dbReference type="ARBA" id="ARBA00022723"/>
    </source>
</evidence>
<reference evidence="12" key="1">
    <citation type="journal article" date="2014" name="Proc. Natl. Acad. Sci. U.S.A.">
        <title>Extensive sampling of basidiomycete genomes demonstrates inadequacy of the white-rot/brown-rot paradigm for wood decay fungi.</title>
        <authorList>
            <person name="Riley R."/>
            <person name="Salamov A.A."/>
            <person name="Brown D.W."/>
            <person name="Nagy L.G."/>
            <person name="Floudas D."/>
            <person name="Held B.W."/>
            <person name="Levasseur A."/>
            <person name="Lombard V."/>
            <person name="Morin E."/>
            <person name="Otillar R."/>
            <person name="Lindquist E.A."/>
            <person name="Sun H."/>
            <person name="LaButti K.M."/>
            <person name="Schmutz J."/>
            <person name="Jabbour D."/>
            <person name="Luo H."/>
            <person name="Baker S.E."/>
            <person name="Pisabarro A.G."/>
            <person name="Walton J.D."/>
            <person name="Blanchette R.A."/>
            <person name="Henrissat B."/>
            <person name="Martin F."/>
            <person name="Cullen D."/>
            <person name="Hibbett D.S."/>
            <person name="Grigoriev I.V."/>
        </authorList>
    </citation>
    <scope>NUCLEOTIDE SEQUENCE [LARGE SCALE GENOMIC DNA]</scope>
    <source>
        <strain evidence="12">FD-172 SS1</strain>
    </source>
</reference>
<dbReference type="SUPFAM" id="SSF56747">
    <property type="entry name" value="Prim-pol domain"/>
    <property type="match status" value="1"/>
</dbReference>
<dbReference type="InterPro" id="IPR002755">
    <property type="entry name" value="DNA_primase_S"/>
</dbReference>
<keyword evidence="2 10" id="KW-0240">DNA-directed RNA polymerase</keyword>
<evidence type="ECO:0000256" key="8">
    <source>
        <dbReference type="ARBA" id="ARBA00022833"/>
    </source>
</evidence>
<keyword evidence="7" id="KW-0479">Metal-binding</keyword>
<evidence type="ECO:0000256" key="2">
    <source>
        <dbReference type="ARBA" id="ARBA00022478"/>
    </source>
</evidence>
<dbReference type="GO" id="GO:0003899">
    <property type="term" value="F:DNA-directed RNA polymerase activity"/>
    <property type="evidence" value="ECO:0007669"/>
    <property type="project" value="InterPro"/>
</dbReference>
<evidence type="ECO:0000313" key="12">
    <source>
        <dbReference type="Proteomes" id="UP000027195"/>
    </source>
</evidence>
<keyword evidence="12" id="KW-1185">Reference proteome</keyword>
<dbReference type="PANTHER" id="PTHR10536">
    <property type="entry name" value="DNA PRIMASE SMALL SUBUNIT"/>
    <property type="match status" value="1"/>
</dbReference>
<dbReference type="InParanoid" id="A0A067LW99"/>
<dbReference type="EC" id="2.7.7.-" evidence="10"/>
<evidence type="ECO:0000256" key="4">
    <source>
        <dbReference type="ARBA" id="ARBA00022679"/>
    </source>
</evidence>
<evidence type="ECO:0000256" key="3">
    <source>
        <dbReference type="ARBA" id="ARBA00022515"/>
    </source>
</evidence>
<evidence type="ECO:0000256" key="6">
    <source>
        <dbReference type="ARBA" id="ARBA00022705"/>
    </source>
</evidence>
<dbReference type="OrthoDB" id="19606at2759"/>
<dbReference type="HOGENOM" id="CLU_028288_1_0_1"/>
<evidence type="ECO:0000256" key="5">
    <source>
        <dbReference type="ARBA" id="ARBA00022695"/>
    </source>
</evidence>
<keyword evidence="8" id="KW-0862">Zinc</keyword>
<name>A0A067LW99_BOTB1</name>